<dbReference type="AlphaFoldDB" id="A0A655AJN0"/>
<accession>A0A655AJN0</accession>
<gene>
    <name evidence="1" type="ORF">ERS027646_02797</name>
</gene>
<dbReference type="EMBL" id="CNGE01000563">
    <property type="protein sequence ID" value="CKS99147.1"/>
    <property type="molecule type" value="Genomic_DNA"/>
</dbReference>
<name>A0A655AJN0_MYCTX</name>
<evidence type="ECO:0000313" key="2">
    <source>
        <dbReference type="Proteomes" id="UP000048948"/>
    </source>
</evidence>
<evidence type="ECO:0000313" key="1">
    <source>
        <dbReference type="EMBL" id="CKS99147.1"/>
    </source>
</evidence>
<reference evidence="1 2" key="1">
    <citation type="submission" date="2015-03" db="EMBL/GenBank/DDBJ databases">
        <authorList>
            <consortium name="Pathogen Informatics"/>
        </authorList>
    </citation>
    <scope>NUCLEOTIDE SEQUENCE [LARGE SCALE GENOMIC DNA]</scope>
    <source>
        <strain evidence="1 2">Bir 172</strain>
    </source>
</reference>
<dbReference type="Proteomes" id="UP000048948">
    <property type="component" value="Unassembled WGS sequence"/>
</dbReference>
<proteinExistence type="predicted"/>
<sequence>MHTVQPIAQRALGPRNVDRGIGEQLADPLLLQTAAATQPAIVFVLIGDNQLVGHQVNEASGAIHQLDDRRHPVSGLQQRHVLHRHLQETRMPEPVRPNQPGQRNITLRRGAGVCQRGRWSLHQGLRRIAIQIVNGRHEILGDARPPQVRHPRVVIQPPNLRLHLVKQLGDEVIANQLHMPGDHRNGPATSFSHSGPPLVLASRPAACAYPPCIATI</sequence>
<protein>
    <submittedName>
        <fullName evidence="1">Uncharacterized protein</fullName>
    </submittedName>
</protein>
<organism evidence="1 2">
    <name type="scientific">Mycobacterium tuberculosis</name>
    <dbReference type="NCBI Taxonomy" id="1773"/>
    <lineage>
        <taxon>Bacteria</taxon>
        <taxon>Bacillati</taxon>
        <taxon>Actinomycetota</taxon>
        <taxon>Actinomycetes</taxon>
        <taxon>Mycobacteriales</taxon>
        <taxon>Mycobacteriaceae</taxon>
        <taxon>Mycobacterium</taxon>
        <taxon>Mycobacterium tuberculosis complex</taxon>
    </lineage>
</organism>